<evidence type="ECO:0000256" key="1">
    <source>
        <dbReference type="SAM" id="MobiDB-lite"/>
    </source>
</evidence>
<proteinExistence type="predicted"/>
<dbReference type="InterPro" id="IPR014258">
    <property type="entry name" value="CAP_domain_YkwD-like"/>
</dbReference>
<gene>
    <name evidence="4" type="ORF">GZ22_03590</name>
    <name evidence="5" type="ORF">SAMN04489762_3541</name>
</gene>
<accession>A0AAX2EK23</accession>
<name>A0A075LIR0_9BACI</name>
<evidence type="ECO:0000259" key="3">
    <source>
        <dbReference type="Pfam" id="PF00188"/>
    </source>
</evidence>
<evidence type="ECO:0000313" key="4">
    <source>
        <dbReference type="EMBL" id="AIF65817.1"/>
    </source>
</evidence>
<dbReference type="InterPro" id="IPR014044">
    <property type="entry name" value="CAP_dom"/>
</dbReference>
<feature type="domain" description="SCP" evidence="3">
    <location>
        <begin position="165"/>
        <end position="278"/>
    </location>
</feature>
<dbReference type="HOGENOM" id="CLU_048111_0_1_9"/>
<dbReference type="EMBL" id="FOCD01000007">
    <property type="protein sequence ID" value="SEO12624.1"/>
    <property type="molecule type" value="Genomic_DNA"/>
</dbReference>
<dbReference type="CDD" id="cd05379">
    <property type="entry name" value="CAP_bacterial"/>
    <property type="match status" value="1"/>
</dbReference>
<feature type="chain" id="PRO_5001707241" evidence="2">
    <location>
        <begin position="27"/>
        <end position="281"/>
    </location>
</feature>
<dbReference type="NCBIfam" id="TIGR02909">
    <property type="entry name" value="spore_YkwD"/>
    <property type="match status" value="1"/>
</dbReference>
<feature type="compositionally biased region" description="Low complexity" evidence="1">
    <location>
        <begin position="129"/>
        <end position="140"/>
    </location>
</feature>
<dbReference type="PANTHER" id="PTHR31157:SF1">
    <property type="entry name" value="SCP DOMAIN-CONTAINING PROTEIN"/>
    <property type="match status" value="1"/>
</dbReference>
<dbReference type="KEGG" id="tap:GZ22_03590"/>
<feature type="compositionally biased region" description="Basic and acidic residues" evidence="1">
    <location>
        <begin position="141"/>
        <end position="153"/>
    </location>
</feature>
<evidence type="ECO:0000313" key="7">
    <source>
        <dbReference type="Proteomes" id="UP000199735"/>
    </source>
</evidence>
<dbReference type="EMBL" id="CP008876">
    <property type="protein sequence ID" value="AIF65817.1"/>
    <property type="molecule type" value="Genomic_DNA"/>
</dbReference>
<feature type="region of interest" description="Disordered" evidence="1">
    <location>
        <begin position="82"/>
        <end position="153"/>
    </location>
</feature>
<feature type="compositionally biased region" description="Basic and acidic residues" evidence="1">
    <location>
        <begin position="99"/>
        <end position="125"/>
    </location>
</feature>
<dbReference type="PANTHER" id="PTHR31157">
    <property type="entry name" value="SCP DOMAIN-CONTAINING PROTEIN"/>
    <property type="match status" value="1"/>
</dbReference>
<feature type="signal peptide" evidence="2">
    <location>
        <begin position="1"/>
        <end position="26"/>
    </location>
</feature>
<feature type="compositionally biased region" description="Low complexity" evidence="1">
    <location>
        <begin position="86"/>
        <end position="98"/>
    </location>
</feature>
<protein>
    <submittedName>
        <fullName evidence="5">Uncharacterized protein, YkwD family</fullName>
    </submittedName>
</protein>
<sequence>MFKKVLVTTLSTAILAGGALAGTANAAPAQPTKEEAQVHVAQVVKSGSFSSIEDLNKWVNEYLSAYNIHINTDSLLAKYNVQQPSQQEQAQTPAQAQPKQEEAKAPAAQKEEQKAAPQKEEKAEEQATEQKAQAPAQKQETASDSKKTEDKQATEGLSAFEQQVVDLTNKEREKAGLKALKADTELSKVARAKSKDMADNGYFDHNSPTYGSPFDMMKSFGISYKTAGENIAQGQKTPEEVVEAWMNSQGHRENILNPDYTNIGVGYVENGNYWTQQFIGK</sequence>
<evidence type="ECO:0000313" key="5">
    <source>
        <dbReference type="EMBL" id="SEO12624.1"/>
    </source>
</evidence>
<dbReference type="RefSeq" id="WP_038558681.1">
    <property type="nucleotide sequence ID" value="NZ_CP008876.1"/>
</dbReference>
<evidence type="ECO:0000256" key="2">
    <source>
        <dbReference type="SAM" id="SignalP"/>
    </source>
</evidence>
<dbReference type="Proteomes" id="UP000027980">
    <property type="component" value="Chromosome"/>
</dbReference>
<dbReference type="Proteomes" id="UP000199735">
    <property type="component" value="Unassembled WGS sequence"/>
</dbReference>
<dbReference type="OrthoDB" id="9783944at2"/>
<reference evidence="4 6" key="1">
    <citation type="submission" date="2014-07" db="EMBL/GenBank/DDBJ databases">
        <title>Complete genome sequence of a moderately halophilic bacterium Terribacillus aidingensis MP602, isolated from Cryptomeria fortunei in Tianmu mountain in China.</title>
        <authorList>
            <person name="Wang Y."/>
            <person name="Lu P."/>
            <person name="Zhang L."/>
        </authorList>
    </citation>
    <scope>NUCLEOTIDE SEQUENCE [LARGE SCALE GENOMIC DNA]</scope>
    <source>
        <strain evidence="4 6">MP602</strain>
    </source>
</reference>
<dbReference type="GeneID" id="34221939"/>
<organism evidence="4 6">
    <name type="scientific">Terribacillus saccharophilus</name>
    <dbReference type="NCBI Taxonomy" id="361277"/>
    <lineage>
        <taxon>Bacteria</taxon>
        <taxon>Bacillati</taxon>
        <taxon>Bacillota</taxon>
        <taxon>Bacilli</taxon>
        <taxon>Bacillales</taxon>
        <taxon>Bacillaceae</taxon>
        <taxon>Terribacillus</taxon>
    </lineage>
</organism>
<dbReference type="AlphaFoldDB" id="A0A075LIR0"/>
<dbReference type="SUPFAM" id="SSF55797">
    <property type="entry name" value="PR-1-like"/>
    <property type="match status" value="1"/>
</dbReference>
<reference evidence="5 7" key="2">
    <citation type="submission" date="2016-10" db="EMBL/GenBank/DDBJ databases">
        <authorList>
            <person name="Varghese N."/>
            <person name="Submissions S."/>
        </authorList>
    </citation>
    <scope>NUCLEOTIDE SEQUENCE [LARGE SCALE GENOMIC DNA]</scope>
    <source>
        <strain evidence="5 7">DSM 21619</strain>
    </source>
</reference>
<dbReference type="Gene3D" id="3.40.33.10">
    <property type="entry name" value="CAP"/>
    <property type="match status" value="1"/>
</dbReference>
<accession>A0A075LIR0</accession>
<dbReference type="Pfam" id="PF00188">
    <property type="entry name" value="CAP"/>
    <property type="match status" value="1"/>
</dbReference>
<keyword evidence="2" id="KW-0732">Signal</keyword>
<dbReference type="InterPro" id="IPR035940">
    <property type="entry name" value="CAP_sf"/>
</dbReference>
<evidence type="ECO:0000313" key="6">
    <source>
        <dbReference type="Proteomes" id="UP000027980"/>
    </source>
</evidence>